<reference evidence="1 2" key="1">
    <citation type="journal article" date="2017" name="Int. J. Syst. Evol. Microbiol.">
        <title>Ramlibacter alkalitolerans sp. nov., alkali-tolerant bacterium isolated from soil of ginseng.</title>
        <authorList>
            <person name="Lee D.H."/>
            <person name="Cha C.J."/>
        </authorList>
    </citation>
    <scope>NUCLEOTIDE SEQUENCE [LARGE SCALE GENOMIC DNA]</scope>
    <source>
        <strain evidence="1 2">KACC 19305</strain>
    </source>
</reference>
<sequence>MANELAAVLGELERIEATLGELAARKAHLEGVRDSLTQVGAVMGIEQLQRFVPAVRVHRAYGGRGFLVDWLRGLLQAAAPHWVDTRSMVALAEQEFDLTFPTYIQRDAYRKNTLGRALRKLLSQDLVERQHNPESTSSPGLWRWKWQAPAVEQLRAAADQEAS</sequence>
<dbReference type="Proteomes" id="UP000622707">
    <property type="component" value="Unassembled WGS sequence"/>
</dbReference>
<keyword evidence="2" id="KW-1185">Reference proteome</keyword>
<accession>A0ABS1JWZ0</accession>
<gene>
    <name evidence="1" type="ORF">JI746_26735</name>
</gene>
<evidence type="ECO:0000313" key="2">
    <source>
        <dbReference type="Proteomes" id="UP000622707"/>
    </source>
</evidence>
<proteinExistence type="predicted"/>
<name>A0ABS1JWZ0_9BURK</name>
<organism evidence="1 2">
    <name type="scientific">Ramlibacter alkalitolerans</name>
    <dbReference type="NCBI Taxonomy" id="2039631"/>
    <lineage>
        <taxon>Bacteria</taxon>
        <taxon>Pseudomonadati</taxon>
        <taxon>Pseudomonadota</taxon>
        <taxon>Betaproteobacteria</taxon>
        <taxon>Burkholderiales</taxon>
        <taxon>Comamonadaceae</taxon>
        <taxon>Ramlibacter</taxon>
    </lineage>
</organism>
<evidence type="ECO:0000313" key="1">
    <source>
        <dbReference type="EMBL" id="MBL0428729.1"/>
    </source>
</evidence>
<evidence type="ECO:0008006" key="3">
    <source>
        <dbReference type="Google" id="ProtNLM"/>
    </source>
</evidence>
<comment type="caution">
    <text evidence="1">The sequence shown here is derived from an EMBL/GenBank/DDBJ whole genome shotgun (WGS) entry which is preliminary data.</text>
</comment>
<dbReference type="EMBL" id="JAEQND010000022">
    <property type="protein sequence ID" value="MBL0428729.1"/>
    <property type="molecule type" value="Genomic_DNA"/>
</dbReference>
<protein>
    <recommendedName>
        <fullName evidence="3">HTH OST-type domain-containing protein</fullName>
    </recommendedName>
</protein>
<dbReference type="RefSeq" id="WP_201693369.1">
    <property type="nucleotide sequence ID" value="NZ_JAEQND010000022.1"/>
</dbReference>